<dbReference type="SMART" id="SM00184">
    <property type="entry name" value="RING"/>
    <property type="match status" value="1"/>
</dbReference>
<feature type="compositionally biased region" description="Low complexity" evidence="9">
    <location>
        <begin position="23"/>
        <end position="35"/>
    </location>
</feature>
<feature type="compositionally biased region" description="Pro residues" evidence="9">
    <location>
        <begin position="86"/>
        <end position="100"/>
    </location>
</feature>
<feature type="region of interest" description="Disordered" evidence="9">
    <location>
        <begin position="22"/>
        <end position="103"/>
    </location>
</feature>
<keyword evidence="7" id="KW-0862">Zinc</keyword>
<dbReference type="AlphaFoldDB" id="A0A1B6GE94"/>
<evidence type="ECO:0000256" key="7">
    <source>
        <dbReference type="ARBA" id="ARBA00022833"/>
    </source>
</evidence>
<name>A0A1B6GE94_9HEMI</name>
<gene>
    <name evidence="11" type="ORF">g.18262</name>
</gene>
<dbReference type="EC" id="2.3.2.27" evidence="2"/>
<evidence type="ECO:0000256" key="1">
    <source>
        <dbReference type="ARBA" id="ARBA00000900"/>
    </source>
</evidence>
<evidence type="ECO:0000256" key="2">
    <source>
        <dbReference type="ARBA" id="ARBA00012483"/>
    </source>
</evidence>
<evidence type="ECO:0000256" key="5">
    <source>
        <dbReference type="ARBA" id="ARBA00022771"/>
    </source>
</evidence>
<evidence type="ECO:0000313" key="11">
    <source>
        <dbReference type="EMBL" id="JAS60758.1"/>
    </source>
</evidence>
<dbReference type="GO" id="GO:0005634">
    <property type="term" value="C:nucleus"/>
    <property type="evidence" value="ECO:0007669"/>
    <property type="project" value="TreeGrafter"/>
</dbReference>
<dbReference type="Pfam" id="PF13639">
    <property type="entry name" value="zf-RING_2"/>
    <property type="match status" value="1"/>
</dbReference>
<keyword evidence="3" id="KW-0808">Transferase</keyword>
<evidence type="ECO:0000256" key="8">
    <source>
        <dbReference type="PROSITE-ProRule" id="PRU00175"/>
    </source>
</evidence>
<dbReference type="SUPFAM" id="SSF57850">
    <property type="entry name" value="RING/U-box"/>
    <property type="match status" value="1"/>
</dbReference>
<feature type="region of interest" description="Disordered" evidence="9">
    <location>
        <begin position="205"/>
        <end position="238"/>
    </location>
</feature>
<dbReference type="Gene3D" id="3.30.40.10">
    <property type="entry name" value="Zinc/RING finger domain, C3HC4 (zinc finger)"/>
    <property type="match status" value="1"/>
</dbReference>
<dbReference type="SMART" id="SM00744">
    <property type="entry name" value="RINGv"/>
    <property type="match status" value="1"/>
</dbReference>
<reference evidence="11" key="1">
    <citation type="submission" date="2015-11" db="EMBL/GenBank/DDBJ databases">
        <title>De novo transcriptome assembly of four potential Pierce s Disease insect vectors from Arizona vineyards.</title>
        <authorList>
            <person name="Tassone E.E."/>
        </authorList>
    </citation>
    <scope>NUCLEOTIDE SEQUENCE</scope>
</reference>
<protein>
    <recommendedName>
        <fullName evidence="2">RING-type E3 ubiquitin transferase</fullName>
        <ecNumber evidence="2">2.3.2.27</ecNumber>
    </recommendedName>
</protein>
<dbReference type="GO" id="GO:0008270">
    <property type="term" value="F:zinc ion binding"/>
    <property type="evidence" value="ECO:0007669"/>
    <property type="project" value="UniProtKB-KW"/>
</dbReference>
<dbReference type="InterPro" id="IPR013083">
    <property type="entry name" value="Znf_RING/FYVE/PHD"/>
</dbReference>
<keyword evidence="5 8" id="KW-0863">Zinc-finger</keyword>
<comment type="catalytic activity">
    <reaction evidence="1">
        <text>S-ubiquitinyl-[E2 ubiquitin-conjugating enzyme]-L-cysteine + [acceptor protein]-L-lysine = [E2 ubiquitin-conjugating enzyme]-L-cysteine + N(6)-ubiquitinyl-[acceptor protein]-L-lysine.</text>
        <dbReference type="EC" id="2.3.2.27"/>
    </reaction>
</comment>
<dbReference type="FunFam" id="3.30.40.10:FF:000388">
    <property type="entry name" value="Putative RING zinc finger domain superfamily protein"/>
    <property type="match status" value="1"/>
</dbReference>
<evidence type="ECO:0000256" key="9">
    <source>
        <dbReference type="SAM" id="MobiDB-lite"/>
    </source>
</evidence>
<organism evidence="11">
    <name type="scientific">Cuerna arida</name>
    <dbReference type="NCBI Taxonomy" id="1464854"/>
    <lineage>
        <taxon>Eukaryota</taxon>
        <taxon>Metazoa</taxon>
        <taxon>Ecdysozoa</taxon>
        <taxon>Arthropoda</taxon>
        <taxon>Hexapoda</taxon>
        <taxon>Insecta</taxon>
        <taxon>Pterygota</taxon>
        <taxon>Neoptera</taxon>
        <taxon>Paraneoptera</taxon>
        <taxon>Hemiptera</taxon>
        <taxon>Auchenorrhyncha</taxon>
        <taxon>Membracoidea</taxon>
        <taxon>Cicadellidae</taxon>
        <taxon>Cicadellinae</taxon>
        <taxon>Proconiini</taxon>
        <taxon>Cuerna</taxon>
    </lineage>
</organism>
<dbReference type="PANTHER" id="PTHR22937">
    <property type="entry name" value="E3 UBIQUITIN-PROTEIN LIGASE RNF165"/>
    <property type="match status" value="1"/>
</dbReference>
<evidence type="ECO:0000256" key="3">
    <source>
        <dbReference type="ARBA" id="ARBA00022679"/>
    </source>
</evidence>
<proteinExistence type="predicted"/>
<evidence type="ECO:0000256" key="6">
    <source>
        <dbReference type="ARBA" id="ARBA00022786"/>
    </source>
</evidence>
<feature type="domain" description="RING-type" evidence="10">
    <location>
        <begin position="398"/>
        <end position="439"/>
    </location>
</feature>
<feature type="compositionally biased region" description="Pro residues" evidence="9">
    <location>
        <begin position="57"/>
        <end position="75"/>
    </location>
</feature>
<keyword evidence="6" id="KW-0833">Ubl conjugation pathway</keyword>
<dbReference type="CDD" id="cd16474">
    <property type="entry name" value="RING-H2_RNF111-like"/>
    <property type="match status" value="1"/>
</dbReference>
<dbReference type="PANTHER" id="PTHR22937:SF65">
    <property type="entry name" value="E3 UBIQUITIN-PROTEIN LIGASE ARK2C"/>
    <property type="match status" value="1"/>
</dbReference>
<accession>A0A1B6GE94</accession>
<evidence type="ECO:0000256" key="4">
    <source>
        <dbReference type="ARBA" id="ARBA00022723"/>
    </source>
</evidence>
<dbReference type="EMBL" id="GECZ01009011">
    <property type="protein sequence ID" value="JAS60758.1"/>
    <property type="molecule type" value="Transcribed_RNA"/>
</dbReference>
<sequence length="452" mass="51175">LDWLSSTESDDDSGIEVLSVQYNNSNNTNSSSSTSQGRPVQVVDLTQESDEEMLYQPTPPPPRQPPQPPIGPPPLIRLRLPSCRYQPPPPVSPPDQPPPTQSTLNFNSYIPATCIHAPAPPPATWLPPVPHAFTPAPPIEPPTHGMPHGAGFPGYFPSTPPRLYPVHQQLWQSQQRMQELQRRRLAPPIPGFRHQDLLMHHNSHLHGHGHTGPPFTHPHPAPHPHHNPHQPPLPVPQQPTVYSRPEVVGHPTIHHVMTPSEPIDPIVNPPVQTEIVVQSSPSGESNHQHIHHYVHHYHQPGHRMHHLHISIGPTVAGVQSARSELVFPPVLPPELMPFPLLTRHMYRLEDYMRVVEQRRLAAVNRGATQETIERFTFPHKYKRIKRATDELEDNTEKCTICLSEFEDSEDVRRLPCMHLFHVECVDQWLSSNKRCPICRVDIETHLNKDTPT</sequence>
<evidence type="ECO:0000259" key="10">
    <source>
        <dbReference type="PROSITE" id="PS50089"/>
    </source>
</evidence>
<dbReference type="InterPro" id="IPR011016">
    <property type="entry name" value="Znf_RING-CH"/>
</dbReference>
<feature type="compositionally biased region" description="Low complexity" evidence="9">
    <location>
        <begin position="76"/>
        <end position="85"/>
    </location>
</feature>
<keyword evidence="4" id="KW-0479">Metal-binding</keyword>
<dbReference type="GO" id="GO:0061630">
    <property type="term" value="F:ubiquitin protein ligase activity"/>
    <property type="evidence" value="ECO:0007669"/>
    <property type="project" value="UniProtKB-EC"/>
</dbReference>
<dbReference type="InterPro" id="IPR001841">
    <property type="entry name" value="Znf_RING"/>
</dbReference>
<feature type="non-terminal residue" evidence="11">
    <location>
        <position position="1"/>
    </location>
</feature>
<dbReference type="PROSITE" id="PS50089">
    <property type="entry name" value="ZF_RING_2"/>
    <property type="match status" value="1"/>
</dbReference>
<dbReference type="InterPro" id="IPR045191">
    <property type="entry name" value="MBR1/2-like"/>
</dbReference>